<evidence type="ECO:0000256" key="13">
    <source>
        <dbReference type="ARBA" id="ARBA00023134"/>
    </source>
</evidence>
<keyword evidence="10 14" id="KW-0547">Nucleotide-binding</keyword>
<evidence type="ECO:0000256" key="11">
    <source>
        <dbReference type="ARBA" id="ARBA00022777"/>
    </source>
</evidence>
<dbReference type="InterPro" id="IPR027417">
    <property type="entry name" value="P-loop_NTPase"/>
</dbReference>
<evidence type="ECO:0000256" key="8">
    <source>
        <dbReference type="ARBA" id="ARBA00022573"/>
    </source>
</evidence>
<evidence type="ECO:0000256" key="4">
    <source>
        <dbReference type="ARBA" id="ARBA00003889"/>
    </source>
</evidence>
<dbReference type="Gene3D" id="3.40.50.300">
    <property type="entry name" value="P-loop containing nucleotide triphosphate hydrolases"/>
    <property type="match status" value="1"/>
</dbReference>
<dbReference type="EC" id="2.7.1.156" evidence="14"/>
<dbReference type="RefSeq" id="WP_213887777.1">
    <property type="nucleotide sequence ID" value="NZ_JAGFNU010000001.1"/>
</dbReference>
<dbReference type="InterPro" id="IPR003203">
    <property type="entry name" value="CobU/CobP"/>
</dbReference>
<dbReference type="Proteomes" id="UP001589683">
    <property type="component" value="Unassembled WGS sequence"/>
</dbReference>
<dbReference type="SUPFAM" id="SSF52540">
    <property type="entry name" value="P-loop containing nucleoside triphosphate hydrolases"/>
    <property type="match status" value="1"/>
</dbReference>
<dbReference type="GO" id="GO:0043752">
    <property type="term" value="F:adenosylcobinamide kinase activity"/>
    <property type="evidence" value="ECO:0007669"/>
    <property type="project" value="UniProtKB-EC"/>
</dbReference>
<keyword evidence="8 14" id="KW-0169">Cobalamin biosynthesis</keyword>
<proteinExistence type="inferred from homology"/>
<keyword evidence="15" id="KW-0548">Nucleotidyltransferase</keyword>
<keyword evidence="9 14" id="KW-0808">Transferase</keyword>
<keyword evidence="13 14" id="KW-0342">GTP-binding</keyword>
<evidence type="ECO:0000313" key="16">
    <source>
        <dbReference type="Proteomes" id="UP001589683"/>
    </source>
</evidence>
<evidence type="ECO:0000256" key="5">
    <source>
        <dbReference type="ARBA" id="ARBA00004692"/>
    </source>
</evidence>
<gene>
    <name evidence="15" type="primary">cobU</name>
    <name evidence="15" type="ORF">ACFFUT_01655</name>
</gene>
<keyword evidence="11 14" id="KW-0418">Kinase</keyword>
<comment type="function">
    <text evidence="4 14">Catalyzes ATP-dependent phosphorylation of adenosylcobinamide and addition of GMP to adenosylcobinamide phosphate.</text>
</comment>
<evidence type="ECO:0000256" key="12">
    <source>
        <dbReference type="ARBA" id="ARBA00022840"/>
    </source>
</evidence>
<evidence type="ECO:0000256" key="6">
    <source>
        <dbReference type="ARBA" id="ARBA00005159"/>
    </source>
</evidence>
<evidence type="ECO:0000256" key="3">
    <source>
        <dbReference type="ARBA" id="ARBA00001522"/>
    </source>
</evidence>
<dbReference type="CDD" id="cd00544">
    <property type="entry name" value="CobU"/>
    <property type="match status" value="1"/>
</dbReference>
<comment type="similarity">
    <text evidence="7 14">Belongs to the CobU/CobP family.</text>
</comment>
<comment type="catalytic activity">
    <reaction evidence="1 14">
        <text>adenosylcob(III)inamide + ATP = adenosylcob(III)inamide phosphate + ADP + H(+)</text>
        <dbReference type="Rhea" id="RHEA:15769"/>
        <dbReference type="ChEBI" id="CHEBI:2480"/>
        <dbReference type="ChEBI" id="CHEBI:15378"/>
        <dbReference type="ChEBI" id="CHEBI:30616"/>
        <dbReference type="ChEBI" id="CHEBI:58502"/>
        <dbReference type="ChEBI" id="CHEBI:456216"/>
        <dbReference type="EC" id="2.7.1.156"/>
    </reaction>
</comment>
<protein>
    <recommendedName>
        <fullName evidence="14">Bifunctional adenosylcobalamin biosynthesis protein</fullName>
        <ecNumber evidence="14">2.7.1.156</ecNumber>
        <ecNumber evidence="14">2.7.7.62</ecNumber>
    </recommendedName>
</protein>
<reference evidence="15 16" key="1">
    <citation type="submission" date="2024-09" db="EMBL/GenBank/DDBJ databases">
        <authorList>
            <person name="Sun Q."/>
            <person name="Mori K."/>
        </authorList>
    </citation>
    <scope>NUCLEOTIDE SEQUENCE [LARGE SCALE GENOMIC DNA]</scope>
    <source>
        <strain evidence="15 16">CECT 8726</strain>
    </source>
</reference>
<evidence type="ECO:0000256" key="7">
    <source>
        <dbReference type="ARBA" id="ARBA00007490"/>
    </source>
</evidence>
<evidence type="ECO:0000256" key="10">
    <source>
        <dbReference type="ARBA" id="ARBA00022741"/>
    </source>
</evidence>
<keyword evidence="12 14" id="KW-0067">ATP-binding</keyword>
<comment type="pathway">
    <text evidence="5 14">Cofactor biosynthesis; adenosylcobalamin biosynthesis; adenosylcobalamin from cob(II)yrinate a,c-diamide: step 6/7.</text>
</comment>
<evidence type="ECO:0000256" key="2">
    <source>
        <dbReference type="ARBA" id="ARBA00000711"/>
    </source>
</evidence>
<dbReference type="EC" id="2.7.7.62" evidence="14"/>
<comment type="catalytic activity">
    <reaction evidence="2 14">
        <text>adenosylcob(III)inamide phosphate + GTP + H(+) = adenosylcob(III)inamide-GDP + diphosphate</text>
        <dbReference type="Rhea" id="RHEA:22712"/>
        <dbReference type="ChEBI" id="CHEBI:15378"/>
        <dbReference type="ChEBI" id="CHEBI:33019"/>
        <dbReference type="ChEBI" id="CHEBI:37565"/>
        <dbReference type="ChEBI" id="CHEBI:58502"/>
        <dbReference type="ChEBI" id="CHEBI:60487"/>
        <dbReference type="EC" id="2.7.7.62"/>
    </reaction>
</comment>
<dbReference type="PIRSF" id="PIRSF006135">
    <property type="entry name" value="CobU"/>
    <property type="match status" value="1"/>
</dbReference>
<dbReference type="Pfam" id="PF02283">
    <property type="entry name" value="CobU"/>
    <property type="match status" value="1"/>
</dbReference>
<dbReference type="PANTHER" id="PTHR34848">
    <property type="match status" value="1"/>
</dbReference>
<dbReference type="GO" id="GO:0008820">
    <property type="term" value="F:cobinamide phosphate guanylyltransferase activity"/>
    <property type="evidence" value="ECO:0007669"/>
    <property type="project" value="UniProtKB-EC"/>
</dbReference>
<dbReference type="EMBL" id="JBHMEA010000007">
    <property type="protein sequence ID" value="MFB9230489.1"/>
    <property type="molecule type" value="Genomic_DNA"/>
</dbReference>
<name>A0ABV5JAN2_9RHOB</name>
<evidence type="ECO:0000313" key="15">
    <source>
        <dbReference type="EMBL" id="MFB9230489.1"/>
    </source>
</evidence>
<evidence type="ECO:0000256" key="1">
    <source>
        <dbReference type="ARBA" id="ARBA00000312"/>
    </source>
</evidence>
<comment type="caution">
    <text evidence="15">The sequence shown here is derived from an EMBL/GenBank/DDBJ whole genome shotgun (WGS) entry which is preliminary data.</text>
</comment>
<evidence type="ECO:0000256" key="9">
    <source>
        <dbReference type="ARBA" id="ARBA00022679"/>
    </source>
</evidence>
<keyword evidence="16" id="KW-1185">Reference proteome</keyword>
<organism evidence="15 16">
    <name type="scientific">Pseudohalocynthiibacter aestuariivivens</name>
    <dbReference type="NCBI Taxonomy" id="1591409"/>
    <lineage>
        <taxon>Bacteria</taxon>
        <taxon>Pseudomonadati</taxon>
        <taxon>Pseudomonadota</taxon>
        <taxon>Alphaproteobacteria</taxon>
        <taxon>Rhodobacterales</taxon>
        <taxon>Paracoccaceae</taxon>
        <taxon>Pseudohalocynthiibacter</taxon>
    </lineage>
</organism>
<accession>A0ABV5JAN2</accession>
<dbReference type="NCBIfam" id="NF004469">
    <property type="entry name" value="PRK05800.1"/>
    <property type="match status" value="1"/>
</dbReference>
<sequence>MLMLPSLSLVVGGAASGKSAFAERLVARSERPRVYIATAKSFDAEMEAKIADHRERRGPDWRTVEAPFDVTDALVGAGAAEVVLFDCATLWLTNHLLAEHDLVAKEAHLLAALTNCAAPVVVVSNEVGAGIVPENALSRQFRNAQGQLNQRLAEVSDLVVTVMAGLPMVLKGDLPKGWL</sequence>
<evidence type="ECO:0000256" key="14">
    <source>
        <dbReference type="PIRNR" id="PIRNR006135"/>
    </source>
</evidence>
<comment type="pathway">
    <text evidence="6 14">Cofactor biosynthesis; adenosylcobalamin biosynthesis; adenosylcobalamin from cob(II)yrinate a,c-diamide: step 5/7.</text>
</comment>
<dbReference type="PANTHER" id="PTHR34848:SF1">
    <property type="entry name" value="BIFUNCTIONAL ADENOSYLCOBALAMIN BIOSYNTHESIS PROTEIN COBU"/>
    <property type="match status" value="1"/>
</dbReference>
<comment type="catalytic activity">
    <reaction evidence="3">
        <text>adenosylcob(III)inamide + GTP = adenosylcob(III)inamide phosphate + GDP + H(+)</text>
        <dbReference type="Rhea" id="RHEA:15765"/>
        <dbReference type="ChEBI" id="CHEBI:2480"/>
        <dbReference type="ChEBI" id="CHEBI:15378"/>
        <dbReference type="ChEBI" id="CHEBI:37565"/>
        <dbReference type="ChEBI" id="CHEBI:58189"/>
        <dbReference type="ChEBI" id="CHEBI:58502"/>
        <dbReference type="EC" id="2.7.1.156"/>
    </reaction>
</comment>